<dbReference type="PANTHER" id="PTHR11731:SF193">
    <property type="entry name" value="DIPEPTIDYL PEPTIDASE 9"/>
    <property type="match status" value="1"/>
</dbReference>
<dbReference type="GO" id="GO:0006508">
    <property type="term" value="P:proteolysis"/>
    <property type="evidence" value="ECO:0007669"/>
    <property type="project" value="InterPro"/>
</dbReference>
<evidence type="ECO:0000313" key="5">
    <source>
        <dbReference type="Proteomes" id="UP000321436"/>
    </source>
</evidence>
<dbReference type="SUPFAM" id="SSF53474">
    <property type="entry name" value="alpha/beta-Hydrolases"/>
    <property type="match status" value="1"/>
</dbReference>
<accession>A0A512RDL1</accession>
<dbReference type="InterPro" id="IPR029058">
    <property type="entry name" value="AB_hydrolase_fold"/>
</dbReference>
<dbReference type="Gene3D" id="3.40.50.1820">
    <property type="entry name" value="alpha/beta hydrolase"/>
    <property type="match status" value="1"/>
</dbReference>
<dbReference type="GO" id="GO:0008236">
    <property type="term" value="F:serine-type peptidase activity"/>
    <property type="evidence" value="ECO:0007669"/>
    <property type="project" value="InterPro"/>
</dbReference>
<sequence length="783" mass="88455">MKKILLPLAGVLLASVTFAQQSSPLTVEKIMRDPKWIGTSPDNLTWSPKGQTVYFNWNPEQAPADSLYAITLNNHTPVKTKPAERQRISARNYGRYNLARTQLVYTFLGDVFLLDLSSGKETRITNTTEAESGAAFAFHDTRILFRRQRDLFTWDIKTGTIEQLTDFVSGSKPAAREARSTPQEKFLKAQQLELMEVLKEKKAKTDAATAYSNSLPKPPQLRPLYLEDKSLGAVEISPDGRFITYRLYRAPSGSEHTIVPAFVTESGYTQDIRSRSKVGAPQGSFESFVYDREKDTVLPVKTAAIPGITDRPDYAKNDTGKVKPRGVIISEPVWSDKGTHAVVEVSSQDNKDRWIMLLEAATGTLRLVDRQRDEAWIGGPGIHAGNIGWIDEQTLWFQSEATGYSHLYTYNVSSNKKKALTSGKYEVQDVQLAHNKKHFYILTNEVHPGEKQFYRLPASGGKAERITSLPGAHTVSMSPDEKWIAYRYSASNKPWEMYLQENRPGAKPLQITDKAQSAEFKAYPWREPQVISFKARDNADVPARLYLPEASKKNGAAVIFVHGAGYLQNAHKFWSTYFREYMFHNLLTDLGYTVLDMDYRGSAGYGRDWRTGIYRHMGGKDLTDQVDGAKFLAQQHGVDPKRIGIYGGSYGGFITLMAMFTTPDEFAAGAALRSVTDWAHYNHGYTSNILNEPHTDSLAYRRSSPIYYAEGLKGHLLMCHGMVDTNVHFQDIVRLCQRLIELGKNNWELAVYPVEDHAFTEPASWTDEYKRILKLFEDVLQRK</sequence>
<evidence type="ECO:0000256" key="1">
    <source>
        <dbReference type="SAM" id="SignalP"/>
    </source>
</evidence>
<feature type="chain" id="PRO_5021751622" evidence="1">
    <location>
        <begin position="20"/>
        <end position="783"/>
    </location>
</feature>
<keyword evidence="1" id="KW-0732">Signal</keyword>
<keyword evidence="5" id="KW-1185">Reference proteome</keyword>
<dbReference type="InterPro" id="IPR050278">
    <property type="entry name" value="Serine_Prot_S9B/DPPIV"/>
</dbReference>
<dbReference type="Gene3D" id="2.140.10.30">
    <property type="entry name" value="Dipeptidylpeptidase IV, N-terminal domain"/>
    <property type="match status" value="2"/>
</dbReference>
<proteinExistence type="predicted"/>
<feature type="signal peptide" evidence="1">
    <location>
        <begin position="1"/>
        <end position="19"/>
    </location>
</feature>
<evidence type="ECO:0000259" key="2">
    <source>
        <dbReference type="Pfam" id="PF00326"/>
    </source>
</evidence>
<dbReference type="EMBL" id="BKAU01000001">
    <property type="protein sequence ID" value="GEP93779.1"/>
    <property type="molecule type" value="Genomic_DNA"/>
</dbReference>
<protein>
    <submittedName>
        <fullName evidence="4">Peptidase S9</fullName>
    </submittedName>
</protein>
<name>A0A512RDL1_9BACT</name>
<dbReference type="AlphaFoldDB" id="A0A512RDL1"/>
<organism evidence="4 5">
    <name type="scientific">Chitinophaga cymbidii</name>
    <dbReference type="NCBI Taxonomy" id="1096750"/>
    <lineage>
        <taxon>Bacteria</taxon>
        <taxon>Pseudomonadati</taxon>
        <taxon>Bacteroidota</taxon>
        <taxon>Chitinophagia</taxon>
        <taxon>Chitinophagales</taxon>
        <taxon>Chitinophagaceae</taxon>
        <taxon>Chitinophaga</taxon>
    </lineage>
</organism>
<feature type="domain" description="Dipeptidylpeptidase IV N-terminal" evidence="3">
    <location>
        <begin position="233"/>
        <end position="495"/>
    </location>
</feature>
<comment type="caution">
    <text evidence="4">The sequence shown here is derived from an EMBL/GenBank/DDBJ whole genome shotgun (WGS) entry which is preliminary data.</text>
</comment>
<feature type="domain" description="Peptidase S9 prolyl oligopeptidase catalytic" evidence="2">
    <location>
        <begin position="585"/>
        <end position="781"/>
    </location>
</feature>
<reference evidence="4 5" key="1">
    <citation type="submission" date="2019-07" db="EMBL/GenBank/DDBJ databases">
        <title>Whole genome shotgun sequence of Chitinophaga cymbidii NBRC 109752.</title>
        <authorList>
            <person name="Hosoyama A."/>
            <person name="Uohara A."/>
            <person name="Ohji S."/>
            <person name="Ichikawa N."/>
        </authorList>
    </citation>
    <scope>NUCLEOTIDE SEQUENCE [LARGE SCALE GENOMIC DNA]</scope>
    <source>
        <strain evidence="4 5">NBRC 109752</strain>
    </source>
</reference>
<dbReference type="Pfam" id="PF00326">
    <property type="entry name" value="Peptidase_S9"/>
    <property type="match status" value="1"/>
</dbReference>
<dbReference type="SUPFAM" id="SSF82171">
    <property type="entry name" value="DPP6 N-terminal domain-like"/>
    <property type="match status" value="1"/>
</dbReference>
<evidence type="ECO:0000259" key="3">
    <source>
        <dbReference type="Pfam" id="PF00930"/>
    </source>
</evidence>
<dbReference type="Proteomes" id="UP000321436">
    <property type="component" value="Unassembled WGS sequence"/>
</dbReference>
<evidence type="ECO:0000313" key="4">
    <source>
        <dbReference type="EMBL" id="GEP93779.1"/>
    </source>
</evidence>
<dbReference type="InterPro" id="IPR001375">
    <property type="entry name" value="Peptidase_S9_cat"/>
</dbReference>
<dbReference type="RefSeq" id="WP_146857291.1">
    <property type="nucleotide sequence ID" value="NZ_BKAU01000001.1"/>
</dbReference>
<dbReference type="GO" id="GO:0008239">
    <property type="term" value="F:dipeptidyl-peptidase activity"/>
    <property type="evidence" value="ECO:0007669"/>
    <property type="project" value="TreeGrafter"/>
</dbReference>
<dbReference type="OrthoDB" id="9812921at2"/>
<gene>
    <name evidence="4" type="ORF">CCY01nite_00390</name>
</gene>
<dbReference type="PANTHER" id="PTHR11731">
    <property type="entry name" value="PROTEASE FAMILY S9B,C DIPEPTIDYL-PEPTIDASE IV-RELATED"/>
    <property type="match status" value="1"/>
</dbReference>
<dbReference type="Pfam" id="PF00930">
    <property type="entry name" value="DPPIV_N"/>
    <property type="match status" value="1"/>
</dbReference>
<dbReference type="InterPro" id="IPR002469">
    <property type="entry name" value="Peptidase_S9B_N"/>
</dbReference>